<feature type="transmembrane region" description="Helical" evidence="11">
    <location>
        <begin position="265"/>
        <end position="284"/>
    </location>
</feature>
<evidence type="ECO:0000259" key="12">
    <source>
        <dbReference type="PROSITE" id="PS50893"/>
    </source>
</evidence>
<evidence type="ECO:0000256" key="2">
    <source>
        <dbReference type="ARBA" id="ARBA00009726"/>
    </source>
</evidence>
<evidence type="ECO:0000256" key="11">
    <source>
        <dbReference type="SAM" id="Phobius"/>
    </source>
</evidence>
<dbReference type="PROSITE" id="PS00211">
    <property type="entry name" value="ABC_TRANSPORTER_1"/>
    <property type="match status" value="1"/>
</dbReference>
<dbReference type="InterPro" id="IPR003439">
    <property type="entry name" value="ABC_transporter-like_ATP-bd"/>
</dbReference>
<dbReference type="Proteomes" id="UP001212841">
    <property type="component" value="Unassembled WGS sequence"/>
</dbReference>
<feature type="transmembrane region" description="Helical" evidence="11">
    <location>
        <begin position="151"/>
        <end position="171"/>
    </location>
</feature>
<dbReference type="EMBL" id="JADGJD010000556">
    <property type="protein sequence ID" value="KAJ3050077.1"/>
    <property type="molecule type" value="Genomic_DNA"/>
</dbReference>
<keyword evidence="7" id="KW-0067">ATP-binding</keyword>
<evidence type="ECO:0000313" key="15">
    <source>
        <dbReference type="Proteomes" id="UP001212841"/>
    </source>
</evidence>
<dbReference type="CDD" id="cd03250">
    <property type="entry name" value="ABCC_MRP_domain1"/>
    <property type="match status" value="1"/>
</dbReference>
<dbReference type="Pfam" id="PF00664">
    <property type="entry name" value="ABC_membrane"/>
    <property type="match status" value="2"/>
</dbReference>
<dbReference type="InterPro" id="IPR036640">
    <property type="entry name" value="ABC1_TM_sf"/>
</dbReference>
<feature type="region of interest" description="Disordered" evidence="10">
    <location>
        <begin position="708"/>
        <end position="742"/>
    </location>
</feature>
<dbReference type="CDD" id="cd03244">
    <property type="entry name" value="ABCC_MRP_domain2"/>
    <property type="match status" value="1"/>
</dbReference>
<feature type="transmembrane region" description="Helical" evidence="11">
    <location>
        <begin position="370"/>
        <end position="390"/>
    </location>
</feature>
<dbReference type="FunFam" id="1.20.1560.10:FF:000010">
    <property type="entry name" value="Multidrug resistance-associated ABC transporter"/>
    <property type="match status" value="1"/>
</dbReference>
<feature type="transmembrane region" description="Helical" evidence="11">
    <location>
        <begin position="402"/>
        <end position="423"/>
    </location>
</feature>
<organism evidence="14 15">
    <name type="scientific">Rhizophlyctis rosea</name>
    <dbReference type="NCBI Taxonomy" id="64517"/>
    <lineage>
        <taxon>Eukaryota</taxon>
        <taxon>Fungi</taxon>
        <taxon>Fungi incertae sedis</taxon>
        <taxon>Chytridiomycota</taxon>
        <taxon>Chytridiomycota incertae sedis</taxon>
        <taxon>Chytridiomycetes</taxon>
        <taxon>Rhizophlyctidales</taxon>
        <taxon>Rhizophlyctidaceae</taxon>
        <taxon>Rhizophlyctis</taxon>
    </lineage>
</organism>
<keyword evidence="8 11" id="KW-1133">Transmembrane helix</keyword>
<keyword evidence="4 11" id="KW-0812">Transmembrane</keyword>
<dbReference type="FunFam" id="3.40.50.300:FF:000610">
    <property type="entry name" value="Multidrug resistance-associated ABC transporter"/>
    <property type="match status" value="1"/>
</dbReference>
<keyword evidence="3" id="KW-0813">Transport</keyword>
<keyword evidence="6" id="KW-0547">Nucleotide-binding</keyword>
<dbReference type="GO" id="GO:0140359">
    <property type="term" value="F:ABC-type transporter activity"/>
    <property type="evidence" value="ECO:0007669"/>
    <property type="project" value="InterPro"/>
</dbReference>
<comment type="subcellular location">
    <subcellularLocation>
        <location evidence="1">Membrane</location>
        <topology evidence="1">Multi-pass membrane protein</topology>
    </subcellularLocation>
</comment>
<gene>
    <name evidence="14" type="ORF">HK097_008934</name>
</gene>
<dbReference type="PANTHER" id="PTHR24223">
    <property type="entry name" value="ATP-BINDING CASSETTE SUB-FAMILY C"/>
    <property type="match status" value="1"/>
</dbReference>
<evidence type="ECO:0000256" key="4">
    <source>
        <dbReference type="ARBA" id="ARBA00022692"/>
    </source>
</evidence>
<dbReference type="InterPro" id="IPR017871">
    <property type="entry name" value="ABC_transporter-like_CS"/>
</dbReference>
<feature type="compositionally biased region" description="Basic and acidic residues" evidence="10">
    <location>
        <begin position="711"/>
        <end position="728"/>
    </location>
</feature>
<evidence type="ECO:0000259" key="13">
    <source>
        <dbReference type="PROSITE" id="PS50929"/>
    </source>
</evidence>
<evidence type="ECO:0000313" key="14">
    <source>
        <dbReference type="EMBL" id="KAJ3050077.1"/>
    </source>
</evidence>
<feature type="transmembrane region" description="Helical" evidence="11">
    <location>
        <begin position="290"/>
        <end position="310"/>
    </location>
</feature>
<feature type="domain" description="ABC transporter" evidence="12">
    <location>
        <begin position="476"/>
        <end position="705"/>
    </location>
</feature>
<dbReference type="Pfam" id="PF00005">
    <property type="entry name" value="ABC_tran"/>
    <property type="match status" value="2"/>
</dbReference>
<evidence type="ECO:0000256" key="1">
    <source>
        <dbReference type="ARBA" id="ARBA00004141"/>
    </source>
</evidence>
<evidence type="ECO:0000256" key="9">
    <source>
        <dbReference type="ARBA" id="ARBA00023136"/>
    </source>
</evidence>
<dbReference type="FunFam" id="1.20.1560.10:FF:000082">
    <property type="entry name" value="ABC transporter, multidrug resistance associated protein"/>
    <property type="match status" value="1"/>
</dbReference>
<feature type="domain" description="ABC transmembrane type-1" evidence="13">
    <location>
        <begin position="785"/>
        <end position="1061"/>
    </location>
</feature>
<dbReference type="CDD" id="cd18606">
    <property type="entry name" value="ABC_6TM_YOR1_D2_like"/>
    <property type="match status" value="1"/>
</dbReference>
<dbReference type="InterPro" id="IPR011527">
    <property type="entry name" value="ABC1_TM_dom"/>
</dbReference>
<proteinExistence type="inferred from homology"/>
<keyword evidence="9 11" id="KW-0472">Membrane</keyword>
<dbReference type="PANTHER" id="PTHR24223:SF456">
    <property type="entry name" value="MULTIDRUG RESISTANCE-ASSOCIATED PROTEIN LETHAL(2)03659"/>
    <property type="match status" value="1"/>
</dbReference>
<dbReference type="GO" id="GO:0016020">
    <property type="term" value="C:membrane"/>
    <property type="evidence" value="ECO:0007669"/>
    <property type="project" value="UniProtKB-SubCell"/>
</dbReference>
<evidence type="ECO:0000256" key="5">
    <source>
        <dbReference type="ARBA" id="ARBA00022737"/>
    </source>
</evidence>
<dbReference type="InterPro" id="IPR003593">
    <property type="entry name" value="AAA+_ATPase"/>
</dbReference>
<protein>
    <submittedName>
        <fullName evidence="14">Uncharacterized protein</fullName>
    </submittedName>
</protein>
<dbReference type="SUPFAM" id="SSF52540">
    <property type="entry name" value="P-loop containing nucleoside triphosphate hydrolases"/>
    <property type="match status" value="2"/>
</dbReference>
<dbReference type="InterPro" id="IPR027417">
    <property type="entry name" value="P-loop_NTPase"/>
</dbReference>
<evidence type="ECO:0000256" key="10">
    <source>
        <dbReference type="SAM" id="MobiDB-lite"/>
    </source>
</evidence>
<feature type="domain" description="ABC transporter" evidence="12">
    <location>
        <begin position="1098"/>
        <end position="1332"/>
    </location>
</feature>
<keyword evidence="5" id="KW-0677">Repeat</keyword>
<evidence type="ECO:0000256" key="6">
    <source>
        <dbReference type="ARBA" id="ARBA00022741"/>
    </source>
</evidence>
<dbReference type="FunFam" id="3.40.50.300:FF:000997">
    <property type="entry name" value="Multidrug resistance-associated protein 1"/>
    <property type="match status" value="1"/>
</dbReference>
<feature type="transmembrane region" description="Helical" evidence="11">
    <location>
        <begin position="819"/>
        <end position="842"/>
    </location>
</feature>
<keyword evidence="15" id="KW-1185">Reference proteome</keyword>
<evidence type="ECO:0000256" key="7">
    <source>
        <dbReference type="ARBA" id="ARBA00022840"/>
    </source>
</evidence>
<dbReference type="Gene3D" id="3.40.50.300">
    <property type="entry name" value="P-loop containing nucleotide triphosphate hydrolases"/>
    <property type="match status" value="2"/>
</dbReference>
<reference evidence="14" key="1">
    <citation type="submission" date="2020-05" db="EMBL/GenBank/DDBJ databases">
        <title>Phylogenomic resolution of chytrid fungi.</title>
        <authorList>
            <person name="Stajich J.E."/>
            <person name="Amses K."/>
            <person name="Simmons R."/>
            <person name="Seto K."/>
            <person name="Myers J."/>
            <person name="Bonds A."/>
            <person name="Quandt C.A."/>
            <person name="Barry K."/>
            <person name="Liu P."/>
            <person name="Grigoriev I."/>
            <person name="Longcore J.E."/>
            <person name="James T.Y."/>
        </authorList>
    </citation>
    <scope>NUCLEOTIDE SEQUENCE</scope>
    <source>
        <strain evidence="14">JEL0318</strain>
    </source>
</reference>
<feature type="transmembrane region" description="Helical" evidence="11">
    <location>
        <begin position="183"/>
        <end position="202"/>
    </location>
</feature>
<dbReference type="SMART" id="SM00382">
    <property type="entry name" value="AAA"/>
    <property type="match status" value="2"/>
</dbReference>
<feature type="domain" description="ABC transmembrane type-1" evidence="13">
    <location>
        <begin position="144"/>
        <end position="428"/>
    </location>
</feature>
<dbReference type="GO" id="GO:0005524">
    <property type="term" value="F:ATP binding"/>
    <property type="evidence" value="ECO:0007669"/>
    <property type="project" value="UniProtKB-KW"/>
</dbReference>
<dbReference type="Gene3D" id="1.20.1560.10">
    <property type="entry name" value="ABC transporter type 1, transmembrane domain"/>
    <property type="match status" value="2"/>
</dbReference>
<feature type="transmembrane region" description="Helical" evidence="11">
    <location>
        <begin position="779"/>
        <end position="799"/>
    </location>
</feature>
<comment type="caution">
    <text evidence="14">The sequence shown here is derived from an EMBL/GenBank/DDBJ whole genome shotgun (WGS) entry which is preliminary data.</text>
</comment>
<dbReference type="GO" id="GO:0016887">
    <property type="term" value="F:ATP hydrolysis activity"/>
    <property type="evidence" value="ECO:0007669"/>
    <property type="project" value="InterPro"/>
</dbReference>
<comment type="similarity">
    <text evidence="2">Belongs to the ABC transporter superfamily. ABCC family. Conjugate transporter (TC 3.A.1.208) subfamily.</text>
</comment>
<dbReference type="PROSITE" id="PS50929">
    <property type="entry name" value="ABC_TM1F"/>
    <property type="match status" value="2"/>
</dbReference>
<accession>A0AAD5SCM5</accession>
<feature type="transmembrane region" description="Helical" evidence="11">
    <location>
        <begin position="898"/>
        <end position="931"/>
    </location>
</feature>
<dbReference type="InterPro" id="IPR050173">
    <property type="entry name" value="ABC_transporter_C-like"/>
</dbReference>
<sequence length="1351" mass="149100">MPSHKHYRASEDSKIAADPHVVILEAKSIDHVSPVKPIAAGASPEGTKAILSWFTYGWMNPLFKIGYRRPLETSDLYDLDDKHTSAAIVEGMESQWNRIVDEGLAKIPEEVGTDGFAAGRKLPAGTERRLLFRTIWAALGRDFLISGAFRLVADGLVLASPMLLQALVRWIKGSDQVGAKGLWYGIVLAIVFFVMQVVTTFLNNLCHEMSMKIGYNLRTSLIQMLYAKTFRLSSLARQTFTAGKIVNILATDTNRMDRTCQSLHNAWSTPMQIVVAGALLIWVLGPAALVGFFCFAAFLPVQGLFSRYLAGSRRSSNLWADQRIRMTQESIQGIRAIKAYAWEGNFLRVINDLRNKELVFIKNASVARGLTWALTQLVPTVAMILTFVTYYKLGHAMDPIVIMPALALFYALRVPMIIMPMLLDEMTDAWIAAERIGQLLLASELEQTTKLLPPSTNASERAIEIQNASFTWESPIGSADSSKSAPIIAEKAAIPFSIRNISVSIPQGSLTAIIGPIGSGKSSFLQSLIGEMRLTEGRAPTIRTSALSYVSQAPWIQNATLKENILFGAPYDEKKYERVIRECALERDLELLPAGDETEIGEKGVNLSGGQKQRVNLARAVYFGGDVVLMDDPLSAVDAHVGRYLFETCIRGTLKSTTRLLVTHQLHFLPQVDNILVMKDGRIVEQGTYAELMANGAGLAELMKEFGGAGGKKENEEPKVEEEHEAATADKVPNSGDVIDEGEGAKKTEQGKLVVVEDRESGAVKTAYYGRYAKFCGGWPWISMIIFFVSFTQITRVLTDNWLSWWTNRHYELPGNTWIGIYFAIGLTSGASIITQAILVALAGTRAGKRIHELALKTIFKAPVRFYDENPVGRIINRFSRDIDTLDNILKESYRVGLFAFAMTIANLVYIAVIFPYFILFAVPSLILYYLLQNYYRATSRELRRLDSIARSPLVAHYSETLTGLATLRAYGSTAQRRAQQRTAKLLDDNNRAYYLYIMTRFWLSARLESLSSCLILVASIFAVVAHKSIGAGTAGLVLTYALQITLSFNSCTRQIADTEMNMNAAERMVHYCLGVDSEKEGGNEVQKDWPAKGDVSVDGLELRYRPDLPPVLKGVSFKIDGGLRVGIVGRTGAGKSSIIAALLRLVEPSSGSITIDGVDLTGIQLDDLRSRIAIIPQDPVLFSGTVRFNLDPFGQYEDADLWDVLERASIKDNVSSSPQGLDSIVSENGDNWSTGQRQLLCLARALLKRSRIIILDEATASVDFATDAHIQHIIRTDPAVASATVLTIAHRLNTVADYDRILVLSAGEVIEFDSPSHLLGKEGSVFRSMVEETGRKNAVVIKELARRGRV</sequence>
<name>A0AAD5SCM5_9FUNG</name>
<evidence type="ECO:0000256" key="3">
    <source>
        <dbReference type="ARBA" id="ARBA00022448"/>
    </source>
</evidence>
<dbReference type="CDD" id="cd18597">
    <property type="entry name" value="ABC_6TM_YOR1_D1_like"/>
    <property type="match status" value="1"/>
</dbReference>
<evidence type="ECO:0000256" key="8">
    <source>
        <dbReference type="ARBA" id="ARBA00022989"/>
    </source>
</evidence>
<dbReference type="SUPFAM" id="SSF90123">
    <property type="entry name" value="ABC transporter transmembrane region"/>
    <property type="match status" value="2"/>
</dbReference>
<dbReference type="PROSITE" id="PS50893">
    <property type="entry name" value="ABC_TRANSPORTER_2"/>
    <property type="match status" value="2"/>
</dbReference>